<dbReference type="InterPro" id="IPR000835">
    <property type="entry name" value="HTH_MarR-typ"/>
</dbReference>
<accession>A0ABW6RVV0</accession>
<dbReference type="InterPro" id="IPR036390">
    <property type="entry name" value="WH_DNA-bd_sf"/>
</dbReference>
<protein>
    <submittedName>
        <fullName evidence="7">MarR family winged helix-turn-helix transcriptional regulator</fullName>
    </submittedName>
</protein>
<dbReference type="Pfam" id="PF22381">
    <property type="entry name" value="Staph_reg_Sar_Rot"/>
    <property type="match status" value="1"/>
</dbReference>
<dbReference type="PROSITE" id="PS50995">
    <property type="entry name" value="HTH_MARR_2"/>
    <property type="match status" value="1"/>
</dbReference>
<dbReference type="InterPro" id="IPR055166">
    <property type="entry name" value="Transc_reg_Sar_Rot_HTH"/>
</dbReference>
<feature type="domain" description="HTH marR-type" evidence="6">
    <location>
        <begin position="12"/>
        <end position="142"/>
    </location>
</feature>
<evidence type="ECO:0000256" key="5">
    <source>
        <dbReference type="ARBA" id="ARBA00023163"/>
    </source>
</evidence>
<keyword evidence="8" id="KW-1185">Reference proteome</keyword>
<keyword evidence="4" id="KW-0238">DNA-binding</keyword>
<evidence type="ECO:0000256" key="2">
    <source>
        <dbReference type="ARBA" id="ARBA00022490"/>
    </source>
</evidence>
<keyword evidence="2" id="KW-0963">Cytoplasm</keyword>
<dbReference type="PANTHER" id="PTHR33164">
    <property type="entry name" value="TRANSCRIPTIONAL REGULATOR, MARR FAMILY"/>
    <property type="match status" value="1"/>
</dbReference>
<dbReference type="SUPFAM" id="SSF46785">
    <property type="entry name" value="Winged helix' DNA-binding domain"/>
    <property type="match status" value="1"/>
</dbReference>
<keyword evidence="3" id="KW-0805">Transcription regulation</keyword>
<evidence type="ECO:0000313" key="8">
    <source>
        <dbReference type="Proteomes" id="UP001601992"/>
    </source>
</evidence>
<proteinExistence type="predicted"/>
<evidence type="ECO:0000256" key="4">
    <source>
        <dbReference type="ARBA" id="ARBA00023125"/>
    </source>
</evidence>
<dbReference type="InterPro" id="IPR039422">
    <property type="entry name" value="MarR/SlyA-like"/>
</dbReference>
<evidence type="ECO:0000256" key="3">
    <source>
        <dbReference type="ARBA" id="ARBA00023015"/>
    </source>
</evidence>
<comment type="subcellular location">
    <subcellularLocation>
        <location evidence="1">Cytoplasm</location>
    </subcellularLocation>
</comment>
<dbReference type="Gene3D" id="1.10.10.10">
    <property type="entry name" value="Winged helix-like DNA-binding domain superfamily/Winged helix DNA-binding domain"/>
    <property type="match status" value="1"/>
</dbReference>
<dbReference type="PANTHER" id="PTHR33164:SF5">
    <property type="entry name" value="ORGANIC HYDROPEROXIDE RESISTANCE TRANSCRIPTIONAL REGULATOR"/>
    <property type="match status" value="1"/>
</dbReference>
<dbReference type="InterPro" id="IPR036388">
    <property type="entry name" value="WH-like_DNA-bd_sf"/>
</dbReference>
<dbReference type="PRINTS" id="PR00598">
    <property type="entry name" value="HTHMARR"/>
</dbReference>
<sequence>MKKERRLRRGLDDQLCFALYAASRAVTQRYRPLLENLGLTYPQYLVLLVLWEHDTVPVKDIGAALQLDYGTLTPLVKRLETAGFVRRERDPDDERTVRVSLTDRGVDLRERAREVPAAMGAAMALPENDFAEAKRILRQLTVNVSGQP</sequence>
<name>A0ABW6RVV0_9NOCA</name>
<comment type="caution">
    <text evidence="7">The sequence shown here is derived from an EMBL/GenBank/DDBJ whole genome shotgun (WGS) entry which is preliminary data.</text>
</comment>
<dbReference type="SMART" id="SM00347">
    <property type="entry name" value="HTH_MARR"/>
    <property type="match status" value="1"/>
</dbReference>
<dbReference type="Proteomes" id="UP001601992">
    <property type="component" value="Unassembled WGS sequence"/>
</dbReference>
<dbReference type="EMBL" id="JBIAQY010000003">
    <property type="protein sequence ID" value="MFF3568152.1"/>
    <property type="molecule type" value="Genomic_DNA"/>
</dbReference>
<gene>
    <name evidence="7" type="ORF">ACFYXQ_10315</name>
</gene>
<keyword evidence="5" id="KW-0804">Transcription</keyword>
<dbReference type="RefSeq" id="WP_040817411.1">
    <property type="nucleotide sequence ID" value="NZ_JBIAQY010000003.1"/>
</dbReference>
<evidence type="ECO:0000256" key="1">
    <source>
        <dbReference type="ARBA" id="ARBA00004496"/>
    </source>
</evidence>
<organism evidence="7 8">
    <name type="scientific">Nocardia jiangxiensis</name>
    <dbReference type="NCBI Taxonomy" id="282685"/>
    <lineage>
        <taxon>Bacteria</taxon>
        <taxon>Bacillati</taxon>
        <taxon>Actinomycetota</taxon>
        <taxon>Actinomycetes</taxon>
        <taxon>Mycobacteriales</taxon>
        <taxon>Nocardiaceae</taxon>
        <taxon>Nocardia</taxon>
    </lineage>
</organism>
<reference evidence="7 8" key="1">
    <citation type="submission" date="2024-10" db="EMBL/GenBank/DDBJ databases">
        <title>The Natural Products Discovery Center: Release of the First 8490 Sequenced Strains for Exploring Actinobacteria Biosynthetic Diversity.</title>
        <authorList>
            <person name="Kalkreuter E."/>
            <person name="Kautsar S.A."/>
            <person name="Yang D."/>
            <person name="Bader C.D."/>
            <person name="Teijaro C.N."/>
            <person name="Fluegel L."/>
            <person name="Davis C.M."/>
            <person name="Simpson J.R."/>
            <person name="Lauterbach L."/>
            <person name="Steele A.D."/>
            <person name="Gui C."/>
            <person name="Meng S."/>
            <person name="Li G."/>
            <person name="Viehrig K."/>
            <person name="Ye F."/>
            <person name="Su P."/>
            <person name="Kiefer A.F."/>
            <person name="Nichols A."/>
            <person name="Cepeda A.J."/>
            <person name="Yan W."/>
            <person name="Fan B."/>
            <person name="Jiang Y."/>
            <person name="Adhikari A."/>
            <person name="Zheng C.-J."/>
            <person name="Schuster L."/>
            <person name="Cowan T.M."/>
            <person name="Smanski M.J."/>
            <person name="Chevrette M.G."/>
            <person name="De Carvalho L.P.S."/>
            <person name="Shen B."/>
        </authorList>
    </citation>
    <scope>NUCLEOTIDE SEQUENCE [LARGE SCALE GENOMIC DNA]</scope>
    <source>
        <strain evidence="7 8">NPDC002593</strain>
    </source>
</reference>
<evidence type="ECO:0000313" key="7">
    <source>
        <dbReference type="EMBL" id="MFF3568152.1"/>
    </source>
</evidence>
<evidence type="ECO:0000259" key="6">
    <source>
        <dbReference type="PROSITE" id="PS50995"/>
    </source>
</evidence>